<keyword evidence="1" id="KW-0238">DNA-binding</keyword>
<feature type="domain" description="HTH cro/C1-type" evidence="3">
    <location>
        <begin position="7"/>
        <end position="61"/>
    </location>
</feature>
<dbReference type="EMBL" id="NPBS01000059">
    <property type="protein sequence ID" value="PAF25868.1"/>
    <property type="molecule type" value="Genomic_DNA"/>
</dbReference>
<dbReference type="InterPro" id="IPR010982">
    <property type="entry name" value="Lambda_DNA-bd_dom_sf"/>
</dbReference>
<evidence type="ECO:0000313" key="4">
    <source>
        <dbReference type="EMBL" id="PAF25868.1"/>
    </source>
</evidence>
<dbReference type="PROSITE" id="PS50943">
    <property type="entry name" value="HTH_CROC1"/>
    <property type="match status" value="1"/>
</dbReference>
<dbReference type="CDD" id="cd00093">
    <property type="entry name" value="HTH_XRE"/>
    <property type="match status" value="1"/>
</dbReference>
<protein>
    <recommendedName>
        <fullName evidence="3">HTH cro/C1-type domain-containing protein</fullName>
    </recommendedName>
</protein>
<dbReference type="AlphaFoldDB" id="A0A268S009"/>
<gene>
    <name evidence="4" type="ORF">CHH61_11600</name>
</gene>
<evidence type="ECO:0000313" key="5">
    <source>
        <dbReference type="Proteomes" id="UP000216133"/>
    </source>
</evidence>
<feature type="transmembrane region" description="Helical" evidence="2">
    <location>
        <begin position="256"/>
        <end position="277"/>
    </location>
</feature>
<dbReference type="SUPFAM" id="SSF47413">
    <property type="entry name" value="lambda repressor-like DNA-binding domains"/>
    <property type="match status" value="1"/>
</dbReference>
<evidence type="ECO:0000256" key="1">
    <source>
        <dbReference type="ARBA" id="ARBA00023125"/>
    </source>
</evidence>
<name>A0A268S009_SHOCL</name>
<comment type="caution">
    <text evidence="4">The sequence shown here is derived from an EMBL/GenBank/DDBJ whole genome shotgun (WGS) entry which is preliminary data.</text>
</comment>
<feature type="transmembrane region" description="Helical" evidence="2">
    <location>
        <begin position="123"/>
        <end position="142"/>
    </location>
</feature>
<dbReference type="Proteomes" id="UP000216133">
    <property type="component" value="Unassembled WGS sequence"/>
</dbReference>
<keyword evidence="2" id="KW-0812">Transmembrane</keyword>
<organism evidence="4 5">
    <name type="scientific">Shouchella clausii</name>
    <name type="common">Alkalihalobacillus clausii</name>
    <dbReference type="NCBI Taxonomy" id="79880"/>
    <lineage>
        <taxon>Bacteria</taxon>
        <taxon>Bacillati</taxon>
        <taxon>Bacillota</taxon>
        <taxon>Bacilli</taxon>
        <taxon>Bacillales</taxon>
        <taxon>Bacillaceae</taxon>
        <taxon>Shouchella</taxon>
    </lineage>
</organism>
<sequence length="305" mass="34852">MEFYQKLKKMRAQKGWSQEEFAEKLQVSRQAVSKWENGQGFPETEKLVKMSRLFQVSLDYLLKDEDHPHGEQGTIEEGYYASQEAVEAYLLNKKQKAQKIALGVAILIASITLPMYVQEAFGYVLFMMIVAVGVAILVWQGFTVNEYKELETQPLVFDESFIQTFRQKSWTNRKRYGLLIVTGIVIIIVSLAIPFLTDNTGNAGRDPLLALMPIIWALAVYLFIIAGSAMEGERFITNNEDYLKENEKYEESSKHAWIHGVIWPLTIVVFLAIGFIWDAWHPGWLVFPTAAVFTTAYTAWKGSKD</sequence>
<proteinExistence type="predicted"/>
<feature type="transmembrane region" description="Helical" evidence="2">
    <location>
        <begin position="208"/>
        <end position="226"/>
    </location>
</feature>
<accession>A0A268S009</accession>
<dbReference type="PANTHER" id="PTHR46558:SF4">
    <property type="entry name" value="DNA-BIDING PHAGE PROTEIN"/>
    <property type="match status" value="1"/>
</dbReference>
<reference evidence="4 5" key="1">
    <citation type="submission" date="2017-07" db="EMBL/GenBank/DDBJ databases">
        <title>Isolation and whole genome analysis of endospore-forming bacteria from heroin.</title>
        <authorList>
            <person name="Kalinowski J."/>
            <person name="Ahrens B."/>
            <person name="Al-Dilaimi A."/>
            <person name="Winkler A."/>
            <person name="Wibberg D."/>
            <person name="Schleenbecker U."/>
            <person name="Ruckert C."/>
            <person name="Wolfel R."/>
            <person name="Grass G."/>
        </authorList>
    </citation>
    <scope>NUCLEOTIDE SEQUENCE [LARGE SCALE GENOMIC DNA]</scope>
    <source>
        <strain evidence="4 5">7523-2</strain>
    </source>
</reference>
<dbReference type="InterPro" id="IPR001387">
    <property type="entry name" value="Cro/C1-type_HTH"/>
</dbReference>
<keyword evidence="2" id="KW-1133">Transmembrane helix</keyword>
<dbReference type="GO" id="GO:0003677">
    <property type="term" value="F:DNA binding"/>
    <property type="evidence" value="ECO:0007669"/>
    <property type="project" value="UniProtKB-KW"/>
</dbReference>
<dbReference type="Pfam" id="PF01381">
    <property type="entry name" value="HTH_3"/>
    <property type="match status" value="1"/>
</dbReference>
<dbReference type="RefSeq" id="WP_095239097.1">
    <property type="nucleotide sequence ID" value="NZ_CP155470.1"/>
</dbReference>
<dbReference type="SMART" id="SM00530">
    <property type="entry name" value="HTH_XRE"/>
    <property type="match status" value="1"/>
</dbReference>
<dbReference type="Gene3D" id="1.10.260.40">
    <property type="entry name" value="lambda repressor-like DNA-binding domains"/>
    <property type="match status" value="1"/>
</dbReference>
<keyword evidence="2" id="KW-0472">Membrane</keyword>
<evidence type="ECO:0000259" key="3">
    <source>
        <dbReference type="PROSITE" id="PS50943"/>
    </source>
</evidence>
<feature type="transmembrane region" description="Helical" evidence="2">
    <location>
        <begin position="176"/>
        <end position="196"/>
    </location>
</feature>
<feature type="transmembrane region" description="Helical" evidence="2">
    <location>
        <begin position="100"/>
        <end position="117"/>
    </location>
</feature>
<feature type="transmembrane region" description="Helical" evidence="2">
    <location>
        <begin position="283"/>
        <end position="300"/>
    </location>
</feature>
<evidence type="ECO:0000256" key="2">
    <source>
        <dbReference type="SAM" id="Phobius"/>
    </source>
</evidence>
<dbReference type="PANTHER" id="PTHR46558">
    <property type="entry name" value="TRACRIPTIONAL REGULATORY PROTEIN-RELATED-RELATED"/>
    <property type="match status" value="1"/>
</dbReference>